<reference evidence="6" key="1">
    <citation type="submission" date="2019-08" db="EMBL/GenBank/DDBJ databases">
        <authorList>
            <person name="Kucharzyk K."/>
            <person name="Murdoch R.W."/>
            <person name="Higgins S."/>
            <person name="Loffler F."/>
        </authorList>
    </citation>
    <scope>NUCLEOTIDE SEQUENCE</scope>
</reference>
<proteinExistence type="inferred from homology"/>
<evidence type="ECO:0000256" key="3">
    <source>
        <dbReference type="ARBA" id="ARBA00022490"/>
    </source>
</evidence>
<sequence length="196" mass="21344">MRLILASGSPRRRELLGQMGLGEFTVISPDIDESVWKDLPPGQQVRTLSASKAAAVAARQEGAMVIAADTVVVLDGLVLGKPRDREDAIRMLTALSGRRHEVYTGVTVTKDNVTLTEHEITRVTFRLLSREEISHYVDTGEPMDKAGAYGIQRFGALLVEGIEGDYFNVMGLPVCRLGRMLTEFGIDCLALAAKDA</sequence>
<evidence type="ECO:0000256" key="2">
    <source>
        <dbReference type="ARBA" id="ARBA00004496"/>
    </source>
</evidence>
<dbReference type="InterPro" id="IPR003697">
    <property type="entry name" value="Maf-like"/>
</dbReference>
<protein>
    <submittedName>
        <fullName evidence="6">Septum formation protein Maf</fullName>
    </submittedName>
</protein>
<dbReference type="PANTHER" id="PTHR43213:SF5">
    <property type="entry name" value="BIFUNCTIONAL DTTP_UTP PYROPHOSPHATASE_METHYLTRANSFERASE PROTEIN-RELATED"/>
    <property type="match status" value="1"/>
</dbReference>
<dbReference type="EMBL" id="VSSQ01003250">
    <property type="protein sequence ID" value="MPM19823.1"/>
    <property type="molecule type" value="Genomic_DNA"/>
</dbReference>
<dbReference type="FunFam" id="3.90.950.10:FF:000005">
    <property type="entry name" value="7-methyl-GTP pyrophosphatase"/>
    <property type="match status" value="1"/>
</dbReference>
<dbReference type="PIRSF" id="PIRSF006305">
    <property type="entry name" value="Maf"/>
    <property type="match status" value="1"/>
</dbReference>
<dbReference type="AlphaFoldDB" id="A0A644XZY1"/>
<dbReference type="GO" id="GO:0047429">
    <property type="term" value="F:nucleoside triphosphate diphosphatase activity"/>
    <property type="evidence" value="ECO:0007669"/>
    <property type="project" value="InterPro"/>
</dbReference>
<comment type="caution">
    <text evidence="6">The sequence shown here is derived from an EMBL/GenBank/DDBJ whole genome shotgun (WGS) entry which is preliminary data.</text>
</comment>
<dbReference type="Gene3D" id="3.90.950.10">
    <property type="match status" value="1"/>
</dbReference>
<gene>
    <name evidence="6" type="primary">maf_20</name>
    <name evidence="6" type="ORF">SDC9_66249</name>
</gene>
<comment type="cofactor">
    <cofactor evidence="1">
        <name>a divalent metal cation</name>
        <dbReference type="ChEBI" id="CHEBI:60240"/>
    </cofactor>
</comment>
<dbReference type="PANTHER" id="PTHR43213">
    <property type="entry name" value="BIFUNCTIONAL DTTP/UTP PYROPHOSPHATASE/METHYLTRANSFERASE PROTEIN-RELATED"/>
    <property type="match status" value="1"/>
</dbReference>
<evidence type="ECO:0000313" key="6">
    <source>
        <dbReference type="EMBL" id="MPM19823.1"/>
    </source>
</evidence>
<organism evidence="6">
    <name type="scientific">bioreactor metagenome</name>
    <dbReference type="NCBI Taxonomy" id="1076179"/>
    <lineage>
        <taxon>unclassified sequences</taxon>
        <taxon>metagenomes</taxon>
        <taxon>ecological metagenomes</taxon>
    </lineage>
</organism>
<keyword evidence="4" id="KW-0378">Hydrolase</keyword>
<comment type="subcellular location">
    <subcellularLocation>
        <location evidence="2">Cytoplasm</location>
    </subcellularLocation>
</comment>
<dbReference type="HAMAP" id="MF_00528">
    <property type="entry name" value="Maf"/>
    <property type="match status" value="1"/>
</dbReference>
<accession>A0A644XZY1</accession>
<dbReference type="NCBIfam" id="TIGR00172">
    <property type="entry name" value="maf"/>
    <property type="match status" value="1"/>
</dbReference>
<dbReference type="InterPro" id="IPR029001">
    <property type="entry name" value="ITPase-like_fam"/>
</dbReference>
<dbReference type="Pfam" id="PF02545">
    <property type="entry name" value="Maf"/>
    <property type="match status" value="1"/>
</dbReference>
<name>A0A644XZY1_9ZZZZ</name>
<keyword evidence="5" id="KW-0546">Nucleotide metabolism</keyword>
<dbReference type="GO" id="GO:0005737">
    <property type="term" value="C:cytoplasm"/>
    <property type="evidence" value="ECO:0007669"/>
    <property type="project" value="UniProtKB-SubCell"/>
</dbReference>
<evidence type="ECO:0000256" key="1">
    <source>
        <dbReference type="ARBA" id="ARBA00001968"/>
    </source>
</evidence>
<evidence type="ECO:0000256" key="4">
    <source>
        <dbReference type="ARBA" id="ARBA00022801"/>
    </source>
</evidence>
<keyword evidence="3" id="KW-0963">Cytoplasm</keyword>
<evidence type="ECO:0000256" key="5">
    <source>
        <dbReference type="ARBA" id="ARBA00023080"/>
    </source>
</evidence>
<dbReference type="CDD" id="cd00555">
    <property type="entry name" value="Maf"/>
    <property type="match status" value="1"/>
</dbReference>
<dbReference type="SUPFAM" id="SSF52972">
    <property type="entry name" value="ITPase-like"/>
    <property type="match status" value="1"/>
</dbReference>
<dbReference type="GO" id="GO:0009117">
    <property type="term" value="P:nucleotide metabolic process"/>
    <property type="evidence" value="ECO:0007669"/>
    <property type="project" value="UniProtKB-KW"/>
</dbReference>